<reference evidence="1" key="1">
    <citation type="submission" date="2018-02" db="EMBL/GenBank/DDBJ databases">
        <title>Rhizophora mucronata_Transcriptome.</title>
        <authorList>
            <person name="Meera S.P."/>
            <person name="Sreeshan A."/>
            <person name="Augustine A."/>
        </authorList>
    </citation>
    <scope>NUCLEOTIDE SEQUENCE</scope>
    <source>
        <tissue evidence="1">Leaf</tissue>
    </source>
</reference>
<sequence>MLITVSAFNCKARSVPHFTSETSA</sequence>
<dbReference type="AlphaFoldDB" id="A0A2P2P2T7"/>
<dbReference type="EMBL" id="GGEC01068553">
    <property type="protein sequence ID" value="MBX49037.1"/>
    <property type="molecule type" value="Transcribed_RNA"/>
</dbReference>
<organism evidence="1">
    <name type="scientific">Rhizophora mucronata</name>
    <name type="common">Asiatic mangrove</name>
    <dbReference type="NCBI Taxonomy" id="61149"/>
    <lineage>
        <taxon>Eukaryota</taxon>
        <taxon>Viridiplantae</taxon>
        <taxon>Streptophyta</taxon>
        <taxon>Embryophyta</taxon>
        <taxon>Tracheophyta</taxon>
        <taxon>Spermatophyta</taxon>
        <taxon>Magnoliopsida</taxon>
        <taxon>eudicotyledons</taxon>
        <taxon>Gunneridae</taxon>
        <taxon>Pentapetalae</taxon>
        <taxon>rosids</taxon>
        <taxon>fabids</taxon>
        <taxon>Malpighiales</taxon>
        <taxon>Rhizophoraceae</taxon>
        <taxon>Rhizophora</taxon>
    </lineage>
</organism>
<proteinExistence type="predicted"/>
<protein>
    <submittedName>
        <fullName evidence="1">Uncharacterized protein</fullName>
    </submittedName>
</protein>
<name>A0A2P2P2T7_RHIMU</name>
<accession>A0A2P2P2T7</accession>
<evidence type="ECO:0000313" key="1">
    <source>
        <dbReference type="EMBL" id="MBX49037.1"/>
    </source>
</evidence>